<organism evidence="4 5">
    <name type="scientific">Ditylenchus dipsaci</name>
    <dbReference type="NCBI Taxonomy" id="166011"/>
    <lineage>
        <taxon>Eukaryota</taxon>
        <taxon>Metazoa</taxon>
        <taxon>Ecdysozoa</taxon>
        <taxon>Nematoda</taxon>
        <taxon>Chromadorea</taxon>
        <taxon>Rhabditida</taxon>
        <taxon>Tylenchina</taxon>
        <taxon>Tylenchomorpha</taxon>
        <taxon>Sphaerularioidea</taxon>
        <taxon>Anguinidae</taxon>
        <taxon>Anguininae</taxon>
        <taxon>Ditylenchus</taxon>
    </lineage>
</organism>
<dbReference type="Pfam" id="PF04676">
    <property type="entry name" value="CwfJ_C_2"/>
    <property type="match status" value="1"/>
</dbReference>
<evidence type="ECO:0000259" key="3">
    <source>
        <dbReference type="Pfam" id="PF04677"/>
    </source>
</evidence>
<dbReference type="WBParaSite" id="jg14819">
    <property type="protein sequence ID" value="jg14819"/>
    <property type="gene ID" value="jg14819"/>
</dbReference>
<dbReference type="CDD" id="cd07380">
    <property type="entry name" value="MPP_CWF19_N"/>
    <property type="match status" value="1"/>
</dbReference>
<accession>A0A915D2X6</accession>
<feature type="domain" description="Cwf19-like C-terminal" evidence="3">
    <location>
        <begin position="309"/>
        <end position="422"/>
    </location>
</feature>
<evidence type="ECO:0000313" key="5">
    <source>
        <dbReference type="WBParaSite" id="jg14819"/>
    </source>
</evidence>
<dbReference type="PANTHER" id="PTHR12072">
    <property type="entry name" value="CWF19, CELL CYCLE CONTROL PROTEIN"/>
    <property type="match status" value="1"/>
</dbReference>
<dbReference type="InterPro" id="IPR040194">
    <property type="entry name" value="Cwf19-like"/>
</dbReference>
<dbReference type="Proteomes" id="UP000887574">
    <property type="component" value="Unplaced"/>
</dbReference>
<dbReference type="SUPFAM" id="SSF54197">
    <property type="entry name" value="HIT-like"/>
    <property type="match status" value="1"/>
</dbReference>
<dbReference type="GO" id="GO:0071014">
    <property type="term" value="C:post-mRNA release spliceosomal complex"/>
    <property type="evidence" value="ECO:0007669"/>
    <property type="project" value="TreeGrafter"/>
</dbReference>
<proteinExistence type="inferred from homology"/>
<feature type="domain" description="Cwf19-like protein C-terminal" evidence="2">
    <location>
        <begin position="436"/>
        <end position="521"/>
    </location>
</feature>
<evidence type="ECO:0000259" key="2">
    <source>
        <dbReference type="Pfam" id="PF04676"/>
    </source>
</evidence>
<name>A0A915D2X6_9BILA</name>
<evidence type="ECO:0000313" key="4">
    <source>
        <dbReference type="Proteomes" id="UP000887574"/>
    </source>
</evidence>
<dbReference type="InterPro" id="IPR036265">
    <property type="entry name" value="HIT-like_sf"/>
</dbReference>
<dbReference type="AlphaFoldDB" id="A0A915D2X6"/>
<sequence length="530" mass="59342">MLINRVLAVNKKCGDFDILFCVGEFFGPDDAENRKVLSGEIDFPIPTYILGPCCPSTSVYYTENSVEISPSLTFLGRKGILNTASGLTIGYLSGIETSASTLNAFQFNDETIDDLLLPVRANSGFLGVDILLTSMWPAEVWKHSSNQPSEEVEGSKSLARLAAGLKPRYHVAGLGQTHYERTPYRNHRVLLEAAQMVTRFIGLAQVGNPKKDKWLYAFSITPMRKMHRAELTAQPENTSEFPYMEILQEALARKSAEETDAARSRGESQFFYDIEADLAEEDNVDRGGRRKRPNDSVDKWGSKAKKNFQQINPDTCWFCLSNAAAEKHLIVSIGTTCYTAMPKGPLTEDHVLIMSIDHVQSLVAATDEIRAEVDKFKDAFALMCDKKDKVLCVFERNYKSSHLTLQLIPVPKSAGKALRSSFLNAARLKNIEFTFLKENEQLPELINEGCPYFYVELPDGTRMISRSMSGFPIQFGREVLCGKALLDAEEKIDWKNCELSKEKEAGMTMALKEQFKPFDFTNSGDSSDED</sequence>
<reference evidence="5" key="1">
    <citation type="submission" date="2022-11" db="UniProtKB">
        <authorList>
            <consortium name="WormBaseParasite"/>
        </authorList>
    </citation>
    <scope>IDENTIFICATION</scope>
</reference>
<dbReference type="Gene3D" id="3.30.428.10">
    <property type="entry name" value="HIT-like"/>
    <property type="match status" value="1"/>
</dbReference>
<comment type="similarity">
    <text evidence="1">Belongs to the CWF19 family.</text>
</comment>
<dbReference type="GO" id="GO:0000398">
    <property type="term" value="P:mRNA splicing, via spliceosome"/>
    <property type="evidence" value="ECO:0007669"/>
    <property type="project" value="TreeGrafter"/>
</dbReference>
<dbReference type="InterPro" id="IPR006767">
    <property type="entry name" value="Cwf19-like_C_dom-2"/>
</dbReference>
<dbReference type="GO" id="GO:0061632">
    <property type="term" value="F:RNA lariat debranching enzyme activator activity"/>
    <property type="evidence" value="ECO:0007669"/>
    <property type="project" value="TreeGrafter"/>
</dbReference>
<dbReference type="PANTHER" id="PTHR12072:SF4">
    <property type="entry name" value="CWF19-LIKE PROTEIN 1"/>
    <property type="match status" value="1"/>
</dbReference>
<dbReference type="Pfam" id="PF04677">
    <property type="entry name" value="CwfJ_C_1"/>
    <property type="match status" value="1"/>
</dbReference>
<keyword evidence="4" id="KW-1185">Reference proteome</keyword>
<evidence type="ECO:0000256" key="1">
    <source>
        <dbReference type="ARBA" id="ARBA00006795"/>
    </source>
</evidence>
<dbReference type="InterPro" id="IPR006768">
    <property type="entry name" value="Cwf19-like_C_dom-1"/>
</dbReference>
<protein>
    <submittedName>
        <fullName evidence="5">CWF19-like protein 1</fullName>
    </submittedName>
</protein>